<sequence>MKKDKILVIGACGQIGTELVAALRYQHGNDKVIAADKATEADMVLDVLEHQALETAVKENSVTQIYLLAAMLSANGEQNADGAWKLNVQSLLSVLKIAREQKLDKVFWPSSIAVFGPGAPKYHCPQHTRIEPNTVYGISKRAGEYWCNYYFEKHGVDVRSIRFPGLISYTAPPGGGTTDYAVDIFHKALEKQRYTCFLTEDNCLPMLYMPDAIRATLQLMATPAEQLTIRTSYNIAGMSFAPCDLAAAIKKHIPEFKISYEPDYRNAIANSWPASIRDDQARKDWGWEPQYDMAGMAKDMLEQLRRIKKTVQSTVIAAPVNFPDFVG</sequence>
<dbReference type="PANTHER" id="PTHR42687:SF1">
    <property type="entry name" value="L-THREONINE 3-DEHYDROGENASE, MITOCHONDRIAL"/>
    <property type="match status" value="1"/>
</dbReference>
<accession>A0A0X8X5T9</accession>
<dbReference type="SUPFAM" id="SSF51735">
    <property type="entry name" value="NAD(P)-binding Rossmann-fold domains"/>
    <property type="match status" value="1"/>
</dbReference>
<evidence type="ECO:0000313" key="3">
    <source>
        <dbReference type="Proteomes" id="UP000218263"/>
    </source>
</evidence>
<organism evidence="2 3">
    <name type="scientific">Mucilaginibacter gotjawali</name>
    <dbReference type="NCBI Taxonomy" id="1550579"/>
    <lineage>
        <taxon>Bacteria</taxon>
        <taxon>Pseudomonadati</taxon>
        <taxon>Bacteroidota</taxon>
        <taxon>Sphingobacteriia</taxon>
        <taxon>Sphingobacteriales</taxon>
        <taxon>Sphingobacteriaceae</taxon>
        <taxon>Mucilaginibacter</taxon>
    </lineage>
</organism>
<keyword evidence="3" id="KW-1185">Reference proteome</keyword>
<dbReference type="InterPro" id="IPR001509">
    <property type="entry name" value="Epimerase_deHydtase"/>
</dbReference>
<dbReference type="AlphaFoldDB" id="A0A0X8X5T9"/>
<dbReference type="InterPro" id="IPR051225">
    <property type="entry name" value="NAD(P)_epim/dehydratase"/>
</dbReference>
<evidence type="ECO:0000256" key="1">
    <source>
        <dbReference type="ARBA" id="ARBA00007637"/>
    </source>
</evidence>
<dbReference type="InterPro" id="IPR036291">
    <property type="entry name" value="NAD(P)-bd_dom_sf"/>
</dbReference>
<dbReference type="GO" id="GO:0006567">
    <property type="term" value="P:L-threonine catabolic process"/>
    <property type="evidence" value="ECO:0007669"/>
    <property type="project" value="TreeGrafter"/>
</dbReference>
<dbReference type="EMBL" id="AP017313">
    <property type="protein sequence ID" value="BAU54084.1"/>
    <property type="molecule type" value="Genomic_DNA"/>
</dbReference>
<dbReference type="PANTHER" id="PTHR42687">
    <property type="entry name" value="L-THREONINE 3-DEHYDROGENASE"/>
    <property type="match status" value="1"/>
</dbReference>
<dbReference type="RefSeq" id="WP_096351896.1">
    <property type="nucleotide sequence ID" value="NZ_AP017313.1"/>
</dbReference>
<dbReference type="Pfam" id="PF01370">
    <property type="entry name" value="Epimerase"/>
    <property type="match status" value="1"/>
</dbReference>
<protein>
    <submittedName>
        <fullName evidence="2">Putative epimerase/dehydratase</fullName>
    </submittedName>
</protein>
<gene>
    <name evidence="2" type="ORF">MgSA37_02255</name>
</gene>
<dbReference type="GO" id="GO:0008743">
    <property type="term" value="F:L-threonine 3-dehydrogenase activity"/>
    <property type="evidence" value="ECO:0007669"/>
    <property type="project" value="TreeGrafter"/>
</dbReference>
<name>A0A0X8X5T9_9SPHI</name>
<dbReference type="Proteomes" id="UP000218263">
    <property type="component" value="Chromosome"/>
</dbReference>
<evidence type="ECO:0000313" key="2">
    <source>
        <dbReference type="EMBL" id="BAU54084.1"/>
    </source>
</evidence>
<proteinExistence type="inferred from homology"/>
<reference evidence="2 3" key="1">
    <citation type="submission" date="2015-12" db="EMBL/GenBank/DDBJ databases">
        <title>Genome sequence of Mucilaginibacter gotjawali.</title>
        <authorList>
            <person name="Lee J.S."/>
            <person name="Lee K.C."/>
            <person name="Kim K.K."/>
            <person name="Lee B.W."/>
        </authorList>
    </citation>
    <scope>NUCLEOTIDE SEQUENCE [LARGE SCALE GENOMIC DNA]</scope>
    <source>
        <strain evidence="2 3">SA3-7</strain>
    </source>
</reference>
<dbReference type="KEGG" id="mgot:MgSA37_02255"/>
<dbReference type="Gene3D" id="3.40.50.720">
    <property type="entry name" value="NAD(P)-binding Rossmann-like Domain"/>
    <property type="match status" value="1"/>
</dbReference>
<dbReference type="OrthoDB" id="9779902at2"/>
<comment type="similarity">
    <text evidence="1">Belongs to the NAD(P)-dependent epimerase/dehydratase family.</text>
</comment>